<keyword evidence="4 6" id="KW-0472">Membrane</keyword>
<organism evidence="8 9">
    <name type="scientific">Psychromicrobium silvestre</name>
    <dbReference type="NCBI Taxonomy" id="1645614"/>
    <lineage>
        <taxon>Bacteria</taxon>
        <taxon>Bacillati</taxon>
        <taxon>Actinomycetota</taxon>
        <taxon>Actinomycetes</taxon>
        <taxon>Micrococcales</taxon>
        <taxon>Micrococcaceae</taxon>
        <taxon>Psychromicrobium</taxon>
    </lineage>
</organism>
<evidence type="ECO:0000256" key="4">
    <source>
        <dbReference type="ARBA" id="ARBA00023136"/>
    </source>
</evidence>
<keyword evidence="3 6" id="KW-1133">Transmembrane helix</keyword>
<feature type="compositionally biased region" description="Polar residues" evidence="5">
    <location>
        <begin position="215"/>
        <end position="226"/>
    </location>
</feature>
<feature type="transmembrane region" description="Helical" evidence="6">
    <location>
        <begin position="353"/>
        <end position="376"/>
    </location>
</feature>
<feature type="transmembrane region" description="Helical" evidence="6">
    <location>
        <begin position="83"/>
        <end position="100"/>
    </location>
</feature>
<feature type="transmembrane region" description="Helical" evidence="6">
    <location>
        <begin position="106"/>
        <end position="124"/>
    </location>
</feature>
<feature type="region of interest" description="Disordered" evidence="5">
    <location>
        <begin position="209"/>
        <end position="238"/>
    </location>
</feature>
<dbReference type="InterPro" id="IPR011701">
    <property type="entry name" value="MFS"/>
</dbReference>
<dbReference type="PROSITE" id="PS50850">
    <property type="entry name" value="MFS"/>
    <property type="match status" value="1"/>
</dbReference>
<dbReference type="InterPro" id="IPR020846">
    <property type="entry name" value="MFS_dom"/>
</dbReference>
<dbReference type="PANTHER" id="PTHR23534">
    <property type="entry name" value="MFS PERMEASE"/>
    <property type="match status" value="1"/>
</dbReference>
<dbReference type="AlphaFoldDB" id="A0A7Y9S5P5"/>
<feature type="transmembrane region" description="Helical" evidence="6">
    <location>
        <begin position="296"/>
        <end position="321"/>
    </location>
</feature>
<dbReference type="EMBL" id="JACBYQ010000001">
    <property type="protein sequence ID" value="NYE94146.1"/>
    <property type="molecule type" value="Genomic_DNA"/>
</dbReference>
<accession>A0A7Y9S5P5</accession>
<reference evidence="8 9" key="1">
    <citation type="submission" date="2020-07" db="EMBL/GenBank/DDBJ databases">
        <title>Sequencing the genomes of 1000 actinobacteria strains.</title>
        <authorList>
            <person name="Klenk H.-P."/>
        </authorList>
    </citation>
    <scope>NUCLEOTIDE SEQUENCE [LARGE SCALE GENOMIC DNA]</scope>
    <source>
        <strain evidence="8 9">DSM 102047</strain>
    </source>
</reference>
<comment type="subcellular location">
    <subcellularLocation>
        <location evidence="1">Cell membrane</location>
        <topology evidence="1">Multi-pass membrane protein</topology>
    </subcellularLocation>
</comment>
<feature type="transmembrane region" description="Helical" evidence="6">
    <location>
        <begin position="422"/>
        <end position="440"/>
    </location>
</feature>
<proteinExistence type="predicted"/>
<dbReference type="Proteomes" id="UP000521748">
    <property type="component" value="Unassembled WGS sequence"/>
</dbReference>
<keyword evidence="2 6" id="KW-0812">Transmembrane</keyword>
<protein>
    <submittedName>
        <fullName evidence="8">MFS family permease</fullName>
    </submittedName>
</protein>
<evidence type="ECO:0000256" key="5">
    <source>
        <dbReference type="SAM" id="MobiDB-lite"/>
    </source>
</evidence>
<feature type="domain" description="Major facilitator superfamily (MFS) profile" evidence="7">
    <location>
        <begin position="16"/>
        <end position="441"/>
    </location>
</feature>
<dbReference type="GO" id="GO:0022857">
    <property type="term" value="F:transmembrane transporter activity"/>
    <property type="evidence" value="ECO:0007669"/>
    <property type="project" value="InterPro"/>
</dbReference>
<name>A0A7Y9S5P5_9MICC</name>
<evidence type="ECO:0000256" key="3">
    <source>
        <dbReference type="ARBA" id="ARBA00022989"/>
    </source>
</evidence>
<feature type="transmembrane region" description="Helical" evidence="6">
    <location>
        <begin position="145"/>
        <end position="161"/>
    </location>
</feature>
<dbReference type="PANTHER" id="PTHR23534:SF1">
    <property type="entry name" value="MAJOR FACILITATOR SUPERFAMILY PROTEIN"/>
    <property type="match status" value="1"/>
</dbReference>
<feature type="transmembrane region" description="Helical" evidence="6">
    <location>
        <begin position="328"/>
        <end position="347"/>
    </location>
</feature>
<keyword evidence="9" id="KW-1185">Reference proteome</keyword>
<feature type="transmembrane region" description="Helical" evidence="6">
    <location>
        <begin position="55"/>
        <end position="76"/>
    </location>
</feature>
<dbReference type="GO" id="GO:0005886">
    <property type="term" value="C:plasma membrane"/>
    <property type="evidence" value="ECO:0007669"/>
    <property type="project" value="UniProtKB-SubCell"/>
</dbReference>
<evidence type="ECO:0000313" key="9">
    <source>
        <dbReference type="Proteomes" id="UP000521748"/>
    </source>
</evidence>
<dbReference type="Pfam" id="PF07690">
    <property type="entry name" value="MFS_1"/>
    <property type="match status" value="2"/>
</dbReference>
<evidence type="ECO:0000259" key="7">
    <source>
        <dbReference type="PROSITE" id="PS50850"/>
    </source>
</evidence>
<dbReference type="InterPro" id="IPR036259">
    <property type="entry name" value="MFS_trans_sf"/>
</dbReference>
<gene>
    <name evidence="8" type="ORF">FHU41_000367</name>
</gene>
<feature type="transmembrane region" description="Helical" evidence="6">
    <location>
        <begin position="396"/>
        <end position="416"/>
    </location>
</feature>
<dbReference type="Gene3D" id="1.20.1250.20">
    <property type="entry name" value="MFS general substrate transporter like domains"/>
    <property type="match status" value="1"/>
</dbReference>
<evidence type="ECO:0000256" key="6">
    <source>
        <dbReference type="SAM" id="Phobius"/>
    </source>
</evidence>
<feature type="transmembrane region" description="Helical" evidence="6">
    <location>
        <begin position="181"/>
        <end position="198"/>
    </location>
</feature>
<feature type="transmembrane region" description="Helical" evidence="6">
    <location>
        <begin position="255"/>
        <end position="276"/>
    </location>
</feature>
<dbReference type="RefSeq" id="WP_179387949.1">
    <property type="nucleotide sequence ID" value="NZ_JACBYQ010000001.1"/>
</dbReference>
<evidence type="ECO:0000256" key="2">
    <source>
        <dbReference type="ARBA" id="ARBA00022692"/>
    </source>
</evidence>
<dbReference type="SUPFAM" id="SSF103473">
    <property type="entry name" value="MFS general substrate transporter"/>
    <property type="match status" value="1"/>
</dbReference>
<evidence type="ECO:0000313" key="8">
    <source>
        <dbReference type="EMBL" id="NYE94146.1"/>
    </source>
</evidence>
<sequence length="449" mass="45488">MTETIDPKIRSLQRRTVGVLAGAQLLGGVGSGAALSIGSLLAVDLSGSEAWAGSITTLLTLAAAFTAIPMASLAAARGRRMSLTISLLIALAGAVLMIAAASLRAFPLLLLGGAALGLGTTANLQSRFAATDLASTHHRGRDLSIVVWATTIGAVTGPNLIKPGAQLGALFGLPEMAGPFLFSAAAMVCAVILLNFGLRPDPLLTAQALGRQPLRNETTQPDSSKSVRPARNANSARKGGSLKAGFAAIRSSPRALLALATVIASHVVMVSVMSMTPLHLKQVDEHAAMGHQGMDVLAIIGVSISLHIAGMFALSPLFGWLSDRFGRIPVIVGGQLLLLGSAAVAGFGQANAVSVTVGLVMLGLGWSASTIAGATLLSESVPAEQRVLAQGVSDTLMGFSAAVGSILSGLVLASWGYGGLNLIASVLAAVVLAYLLSASLRRGRASAGY</sequence>
<feature type="transmembrane region" description="Helical" evidence="6">
    <location>
        <begin position="17"/>
        <end position="43"/>
    </location>
</feature>
<evidence type="ECO:0000256" key="1">
    <source>
        <dbReference type="ARBA" id="ARBA00004651"/>
    </source>
</evidence>
<comment type="caution">
    <text evidence="8">The sequence shown here is derived from an EMBL/GenBank/DDBJ whole genome shotgun (WGS) entry which is preliminary data.</text>
</comment>